<feature type="signal peptide" evidence="2">
    <location>
        <begin position="1"/>
        <end position="19"/>
    </location>
</feature>
<sequence length="215" mass="24046">MYRRILIICLLFTAMTVKAHQADVSTTMLVEKQDNSWVLQISASLTAFQHEIRTHFADTPYQTPEEFQKMILEHIKNNLHLSFNGIGDISFSNGVVILGHETKVVFEVFGIPSEINSVLVKNSAFKDIHKNQSALFLFKEGFSKEQFVLNEANDHTLALEVSGNKFVEAGHNEASIFSSSTAFVLLGVSAIVVLGLSVLGLGFLFKKFKRRKEIP</sequence>
<name>A0ABR7QMI1_9FLAO</name>
<gene>
    <name evidence="3" type="ORF">H4O18_10385</name>
</gene>
<keyword evidence="1" id="KW-1133">Transmembrane helix</keyword>
<feature type="chain" id="PRO_5047130457" description="LPXTG-motif cell wall anchor domain-containing protein" evidence="2">
    <location>
        <begin position="20"/>
        <end position="215"/>
    </location>
</feature>
<evidence type="ECO:0000256" key="1">
    <source>
        <dbReference type="SAM" id="Phobius"/>
    </source>
</evidence>
<evidence type="ECO:0000313" key="3">
    <source>
        <dbReference type="EMBL" id="MBC8768402.1"/>
    </source>
</evidence>
<protein>
    <recommendedName>
        <fullName evidence="5">LPXTG-motif cell wall anchor domain-containing protein</fullName>
    </recommendedName>
</protein>
<keyword evidence="2" id="KW-0732">Signal</keyword>
<dbReference type="Proteomes" id="UP000618952">
    <property type="component" value="Unassembled WGS sequence"/>
</dbReference>
<comment type="caution">
    <text evidence="3">The sequence shown here is derived from an EMBL/GenBank/DDBJ whole genome shotgun (WGS) entry which is preliminary data.</text>
</comment>
<organism evidence="3 4">
    <name type="scientific">Arenibacter arenosicollis</name>
    <dbReference type="NCBI Taxonomy" id="2762274"/>
    <lineage>
        <taxon>Bacteria</taxon>
        <taxon>Pseudomonadati</taxon>
        <taxon>Bacteroidota</taxon>
        <taxon>Flavobacteriia</taxon>
        <taxon>Flavobacteriales</taxon>
        <taxon>Flavobacteriaceae</taxon>
        <taxon>Arenibacter</taxon>
    </lineage>
</organism>
<keyword evidence="4" id="KW-1185">Reference proteome</keyword>
<evidence type="ECO:0000256" key="2">
    <source>
        <dbReference type="SAM" id="SignalP"/>
    </source>
</evidence>
<feature type="transmembrane region" description="Helical" evidence="1">
    <location>
        <begin position="182"/>
        <end position="205"/>
    </location>
</feature>
<accession>A0ABR7QMI1</accession>
<evidence type="ECO:0008006" key="5">
    <source>
        <dbReference type="Google" id="ProtNLM"/>
    </source>
</evidence>
<proteinExistence type="predicted"/>
<keyword evidence="1" id="KW-0812">Transmembrane</keyword>
<reference evidence="3 4" key="1">
    <citation type="submission" date="2020-08" db="EMBL/GenBank/DDBJ databases">
        <title>Arenibacter gaetbuli sp. nov., isolated from a sand dune.</title>
        <authorList>
            <person name="Park S."/>
            <person name="Yoon J.-H."/>
        </authorList>
    </citation>
    <scope>NUCLEOTIDE SEQUENCE [LARGE SCALE GENOMIC DNA]</scope>
    <source>
        <strain evidence="3 4">BSSL-BM3</strain>
    </source>
</reference>
<keyword evidence="1" id="KW-0472">Membrane</keyword>
<dbReference type="EMBL" id="JACLHY010000008">
    <property type="protein sequence ID" value="MBC8768402.1"/>
    <property type="molecule type" value="Genomic_DNA"/>
</dbReference>
<dbReference type="RefSeq" id="WP_187584224.1">
    <property type="nucleotide sequence ID" value="NZ_JACLHY010000008.1"/>
</dbReference>
<evidence type="ECO:0000313" key="4">
    <source>
        <dbReference type="Proteomes" id="UP000618952"/>
    </source>
</evidence>